<name>A0A1J9QNR6_9EURO</name>
<reference evidence="2 3" key="1">
    <citation type="submission" date="2015-08" db="EMBL/GenBank/DDBJ databases">
        <title>Emmonsia species relationships and genome sequence.</title>
        <authorList>
            <person name="Cuomo C.A."/>
            <person name="Schwartz I.S."/>
            <person name="Kenyon C."/>
            <person name="De Hoog G.S."/>
            <person name="Govender N.P."/>
            <person name="Botha A."/>
            <person name="Moreno L."/>
            <person name="De Vries M."/>
            <person name="Munoz J.F."/>
            <person name="Stielow J.B."/>
        </authorList>
    </citation>
    <scope>NUCLEOTIDE SEQUENCE [LARGE SCALE GENOMIC DNA]</scope>
    <source>
        <strain evidence="2 3">EI222</strain>
    </source>
</reference>
<sequence length="117" mass="12529">MTTSHSREARNPGRRDNGCGSYDANIERLMPSGHPQSTSQGKSTANGPLYSGGRPEVNTEEPSPSSNEGTGIPSQENENQPLTLLQPLYGFSDAWTDGLSHAGPYSDNRQQLLAAEV</sequence>
<dbReference type="VEuPathDB" id="FungiDB:ACJ73_06809"/>
<dbReference type="EMBL" id="LGTZ01001260">
    <property type="protein sequence ID" value="OJD21851.1"/>
    <property type="molecule type" value="Genomic_DNA"/>
</dbReference>
<accession>A0A1J9QNR6</accession>
<feature type="compositionally biased region" description="Polar residues" evidence="1">
    <location>
        <begin position="60"/>
        <end position="83"/>
    </location>
</feature>
<feature type="compositionally biased region" description="Polar residues" evidence="1">
    <location>
        <begin position="34"/>
        <end position="46"/>
    </location>
</feature>
<evidence type="ECO:0000313" key="3">
    <source>
        <dbReference type="Proteomes" id="UP000242791"/>
    </source>
</evidence>
<proteinExistence type="predicted"/>
<dbReference type="AlphaFoldDB" id="A0A1J9QNR6"/>
<organism evidence="2 3">
    <name type="scientific">Blastomyces percursus</name>
    <dbReference type="NCBI Taxonomy" id="1658174"/>
    <lineage>
        <taxon>Eukaryota</taxon>
        <taxon>Fungi</taxon>
        <taxon>Dikarya</taxon>
        <taxon>Ascomycota</taxon>
        <taxon>Pezizomycotina</taxon>
        <taxon>Eurotiomycetes</taxon>
        <taxon>Eurotiomycetidae</taxon>
        <taxon>Onygenales</taxon>
        <taxon>Ajellomycetaceae</taxon>
        <taxon>Blastomyces</taxon>
    </lineage>
</organism>
<gene>
    <name evidence="2" type="ORF">ACJ73_06809</name>
</gene>
<evidence type="ECO:0000256" key="1">
    <source>
        <dbReference type="SAM" id="MobiDB-lite"/>
    </source>
</evidence>
<protein>
    <submittedName>
        <fullName evidence="2">Uncharacterized protein</fullName>
    </submittedName>
</protein>
<keyword evidence="3" id="KW-1185">Reference proteome</keyword>
<dbReference type="Proteomes" id="UP000242791">
    <property type="component" value="Unassembled WGS sequence"/>
</dbReference>
<feature type="region of interest" description="Disordered" evidence="1">
    <location>
        <begin position="1"/>
        <end position="117"/>
    </location>
</feature>
<comment type="caution">
    <text evidence="2">The sequence shown here is derived from an EMBL/GenBank/DDBJ whole genome shotgun (WGS) entry which is preliminary data.</text>
</comment>
<feature type="compositionally biased region" description="Basic and acidic residues" evidence="1">
    <location>
        <begin position="1"/>
        <end position="17"/>
    </location>
</feature>
<dbReference type="OrthoDB" id="10472960at2759"/>
<evidence type="ECO:0000313" key="2">
    <source>
        <dbReference type="EMBL" id="OJD21851.1"/>
    </source>
</evidence>